<dbReference type="RefSeq" id="WP_187302023.1">
    <property type="nucleotide sequence ID" value="NZ_JACRYT010000002.1"/>
</dbReference>
<organism evidence="2 3">
    <name type="scientific">Zhenpiania hominis</name>
    <dbReference type="NCBI Taxonomy" id="2763644"/>
    <lineage>
        <taxon>Bacteria</taxon>
        <taxon>Bacillati</taxon>
        <taxon>Bacillota</taxon>
        <taxon>Clostridia</taxon>
        <taxon>Peptostreptococcales</taxon>
        <taxon>Anaerovoracaceae</taxon>
        <taxon>Zhenpiania</taxon>
    </lineage>
</organism>
<feature type="transmembrane region" description="Helical" evidence="1">
    <location>
        <begin position="334"/>
        <end position="353"/>
    </location>
</feature>
<feature type="transmembrane region" description="Helical" evidence="1">
    <location>
        <begin position="419"/>
        <end position="439"/>
    </location>
</feature>
<dbReference type="Pfam" id="PF09586">
    <property type="entry name" value="YfhO"/>
    <property type="match status" value="1"/>
</dbReference>
<keyword evidence="1" id="KW-0812">Transmembrane</keyword>
<dbReference type="PANTHER" id="PTHR38454:SF1">
    <property type="entry name" value="INTEGRAL MEMBRANE PROTEIN"/>
    <property type="match status" value="1"/>
</dbReference>
<dbReference type="InterPro" id="IPR018580">
    <property type="entry name" value="Uncharacterised_YfhO"/>
</dbReference>
<evidence type="ECO:0000313" key="2">
    <source>
        <dbReference type="EMBL" id="MBC6678849.1"/>
    </source>
</evidence>
<accession>A0A923NI43</accession>
<dbReference type="AlphaFoldDB" id="A0A923NI43"/>
<feature type="transmembrane region" description="Helical" evidence="1">
    <location>
        <begin position="154"/>
        <end position="181"/>
    </location>
</feature>
<name>A0A923NI43_9FIRM</name>
<protein>
    <submittedName>
        <fullName evidence="2">YfhO family protein</fullName>
    </submittedName>
</protein>
<feature type="transmembrane region" description="Helical" evidence="1">
    <location>
        <begin position="75"/>
        <end position="94"/>
    </location>
</feature>
<evidence type="ECO:0000256" key="1">
    <source>
        <dbReference type="SAM" id="Phobius"/>
    </source>
</evidence>
<dbReference type="PANTHER" id="PTHR38454">
    <property type="entry name" value="INTEGRAL MEMBRANE PROTEIN-RELATED"/>
    <property type="match status" value="1"/>
</dbReference>
<keyword evidence="1" id="KW-1133">Transmembrane helix</keyword>
<keyword evidence="3" id="KW-1185">Reference proteome</keyword>
<proteinExistence type="predicted"/>
<sequence>MRLKTGGISGIGNFFYRNRYVFLAFFVPFFLLFIAYAAMGFYPFGENQVAVIDMYHQYYPFISELHEKLQNGGSLLYSWNGGLGTNFLALMSYYAASPLYFLTIFVPDAWLMEAVTLIILIKIGLAGAFMAVYLRGMHGRCDLATVAFSSMYALCAYVLGYYWCLMWLDAVAILPLCILGLNRLIDRGSFKLYTISLAALMITNYYIGGMICIFIFFYFPILYFSRRRRPGARGCLQVTGKAVLCSFTGIFIAGVTLLPTFLSLQNTYYIDSEMPRETTFYQSLLDLFTNLLPNVEPTVREGLPNVYCGLLSVILFVFFLLSRRISLRKKLLNCALLGFLFLSLNCNKLDFMWHGFHFPNQLPYRYSFVVSFLLVILAYEAFLGVKRVSGGQIGAVCAAGTAYVFLAEKFYEGQLRPEFAYVCLLLLFAYCGFLTVYRLKKYPETLMCFILLVIVSAELMNQTAIGVETVSYTDRNEYFAESREVEELVRETRQRDDGFYRMEVANPLILNSPMLYHYPGVSEFSSTVNGSVSYLMDRIGLEAEDAKNRYNYVMTTPVLNAMLNVKYIISRGRPVTGESALELAGGKNLTALYENPYDLSVGYMVNSAVAEDWDIEQTNPFSVLEEFVRLATGSGETIFRRIDSPVLSGEGVSLGNYEDGKVNCASVDSGSQGTAKLTFTSRSSQQVYVYVETAGAESITARRENGELVQLTEDCGAIVSLGECEAGERIIIDIQYETGQAGDITAYACGMDMDAWDRAYALLDDETLQVDAYSDTEISGTIQVKENGFFVTSIPYEKGWTLEVDGEKVETETFGGAFLAAHLSAGEHEICLTYLPDGFIPGILVSLCGIGILVALCFVRKRQNGDADNHLCQSLIHSIEVGFDGIEGRSDSRSGHDRQQG</sequence>
<feature type="transmembrane region" description="Helical" evidence="1">
    <location>
        <begin position="365"/>
        <end position="383"/>
    </location>
</feature>
<feature type="transmembrane region" description="Helical" evidence="1">
    <location>
        <begin position="390"/>
        <end position="407"/>
    </location>
</feature>
<feature type="transmembrane region" description="Helical" evidence="1">
    <location>
        <begin position="242"/>
        <end position="264"/>
    </location>
</feature>
<keyword evidence="1" id="KW-0472">Membrane</keyword>
<reference evidence="2" key="1">
    <citation type="submission" date="2020-08" db="EMBL/GenBank/DDBJ databases">
        <title>Genome public.</title>
        <authorList>
            <person name="Liu C."/>
            <person name="Sun Q."/>
        </authorList>
    </citation>
    <scope>NUCLEOTIDE SEQUENCE</scope>
    <source>
        <strain evidence="2">BX12</strain>
    </source>
</reference>
<feature type="transmembrane region" description="Helical" evidence="1">
    <location>
        <begin position="114"/>
        <end position="134"/>
    </location>
</feature>
<feature type="transmembrane region" description="Helical" evidence="1">
    <location>
        <begin position="302"/>
        <end position="322"/>
    </location>
</feature>
<evidence type="ECO:0000313" key="3">
    <source>
        <dbReference type="Proteomes" id="UP000602647"/>
    </source>
</evidence>
<feature type="transmembrane region" description="Helical" evidence="1">
    <location>
        <begin position="193"/>
        <end position="221"/>
    </location>
</feature>
<feature type="transmembrane region" description="Helical" evidence="1">
    <location>
        <begin position="20"/>
        <end position="44"/>
    </location>
</feature>
<feature type="transmembrane region" description="Helical" evidence="1">
    <location>
        <begin position="446"/>
        <end position="465"/>
    </location>
</feature>
<dbReference type="EMBL" id="JACRYT010000002">
    <property type="protein sequence ID" value="MBC6678849.1"/>
    <property type="molecule type" value="Genomic_DNA"/>
</dbReference>
<comment type="caution">
    <text evidence="2">The sequence shown here is derived from an EMBL/GenBank/DDBJ whole genome shotgun (WGS) entry which is preliminary data.</text>
</comment>
<feature type="transmembrane region" description="Helical" evidence="1">
    <location>
        <begin position="839"/>
        <end position="859"/>
    </location>
</feature>
<dbReference type="Proteomes" id="UP000602647">
    <property type="component" value="Unassembled WGS sequence"/>
</dbReference>
<gene>
    <name evidence="2" type="ORF">H9L42_03285</name>
</gene>